<dbReference type="AlphaFoldDB" id="A0A4R3MZT7"/>
<comment type="pathway">
    <text evidence="5">Cofactor biosynthesis; coenzyme A biosynthesis; CoA from (R)-pantothenate: step 5/5.</text>
</comment>
<keyword evidence="8" id="KW-1185">Reference proteome</keyword>
<sequence>MFVVALTGGIGCGKSSVSDRLGALGAGIVDTDLLSRELTVAGSPVLARIAATFGDGMLHADGALDRAALRQCVFKNPDARTQLESILHPAIKTLMLERLARLTTPYAVLVIPLLFETGQQTLADRVLVVDVPESIQIERVRRRSGLPEDEIRRIIASQTPRHERLARADDRLDNSGDPAALDALIQPLHARYLLLADMRHTQKV</sequence>
<dbReference type="Proteomes" id="UP000295717">
    <property type="component" value="Unassembled WGS sequence"/>
</dbReference>
<name>A0A4R3MZT7_9GAMM</name>
<dbReference type="Gene3D" id="3.40.50.300">
    <property type="entry name" value="P-loop containing nucleotide triphosphate hydrolases"/>
    <property type="match status" value="1"/>
</dbReference>
<dbReference type="EC" id="2.7.1.24" evidence="5 6"/>
<evidence type="ECO:0000256" key="4">
    <source>
        <dbReference type="ARBA" id="ARBA00022993"/>
    </source>
</evidence>
<dbReference type="InterPro" id="IPR027417">
    <property type="entry name" value="P-loop_NTPase"/>
</dbReference>
<dbReference type="GO" id="GO:0004140">
    <property type="term" value="F:dephospho-CoA kinase activity"/>
    <property type="evidence" value="ECO:0007669"/>
    <property type="project" value="UniProtKB-UniRule"/>
</dbReference>
<comment type="catalytic activity">
    <reaction evidence="5">
        <text>3'-dephospho-CoA + ATP = ADP + CoA + H(+)</text>
        <dbReference type="Rhea" id="RHEA:18245"/>
        <dbReference type="ChEBI" id="CHEBI:15378"/>
        <dbReference type="ChEBI" id="CHEBI:30616"/>
        <dbReference type="ChEBI" id="CHEBI:57287"/>
        <dbReference type="ChEBI" id="CHEBI:57328"/>
        <dbReference type="ChEBI" id="CHEBI:456216"/>
        <dbReference type="EC" id="2.7.1.24"/>
    </reaction>
</comment>
<comment type="subcellular location">
    <subcellularLocation>
        <location evidence="5">Cytoplasm</location>
    </subcellularLocation>
</comment>
<comment type="caution">
    <text evidence="7">The sequence shown here is derived from an EMBL/GenBank/DDBJ whole genome shotgun (WGS) entry which is preliminary data.</text>
</comment>
<evidence type="ECO:0000256" key="6">
    <source>
        <dbReference type="NCBIfam" id="TIGR00152"/>
    </source>
</evidence>
<dbReference type="RefSeq" id="WP_132976621.1">
    <property type="nucleotide sequence ID" value="NZ_SMAO01000003.1"/>
</dbReference>
<keyword evidence="4 5" id="KW-0173">Coenzyme A biosynthesis</keyword>
<keyword evidence="2 5" id="KW-0547">Nucleotide-binding</keyword>
<dbReference type="GO" id="GO:0005737">
    <property type="term" value="C:cytoplasm"/>
    <property type="evidence" value="ECO:0007669"/>
    <property type="project" value="UniProtKB-SubCell"/>
</dbReference>
<evidence type="ECO:0000256" key="2">
    <source>
        <dbReference type="ARBA" id="ARBA00022741"/>
    </source>
</evidence>
<keyword evidence="5" id="KW-0808">Transferase</keyword>
<accession>A0A4R3MZT7</accession>
<dbReference type="UniPathway" id="UPA00241">
    <property type="reaction ID" value="UER00356"/>
</dbReference>
<comment type="similarity">
    <text evidence="1 5">Belongs to the CoaE family.</text>
</comment>
<dbReference type="OrthoDB" id="9812943at2"/>
<evidence type="ECO:0000256" key="5">
    <source>
        <dbReference type="HAMAP-Rule" id="MF_00376"/>
    </source>
</evidence>
<dbReference type="HAMAP" id="MF_00376">
    <property type="entry name" value="Dephospho_CoA_kinase"/>
    <property type="match status" value="1"/>
</dbReference>
<dbReference type="EMBL" id="SMAO01000003">
    <property type="protein sequence ID" value="TCT22228.1"/>
    <property type="molecule type" value="Genomic_DNA"/>
</dbReference>
<dbReference type="GO" id="GO:0005524">
    <property type="term" value="F:ATP binding"/>
    <property type="evidence" value="ECO:0007669"/>
    <property type="project" value="UniProtKB-UniRule"/>
</dbReference>
<dbReference type="GO" id="GO:0015937">
    <property type="term" value="P:coenzyme A biosynthetic process"/>
    <property type="evidence" value="ECO:0007669"/>
    <property type="project" value="UniProtKB-UniRule"/>
</dbReference>
<feature type="binding site" evidence="5">
    <location>
        <begin position="11"/>
        <end position="16"/>
    </location>
    <ligand>
        <name>ATP</name>
        <dbReference type="ChEBI" id="CHEBI:30616"/>
    </ligand>
</feature>
<keyword evidence="3 5" id="KW-0067">ATP-binding</keyword>
<dbReference type="Pfam" id="PF01121">
    <property type="entry name" value="CoaE"/>
    <property type="match status" value="1"/>
</dbReference>
<organism evidence="7 8">
    <name type="scientific">Thiobaca trueperi</name>
    <dbReference type="NCBI Taxonomy" id="127458"/>
    <lineage>
        <taxon>Bacteria</taxon>
        <taxon>Pseudomonadati</taxon>
        <taxon>Pseudomonadota</taxon>
        <taxon>Gammaproteobacteria</taxon>
        <taxon>Chromatiales</taxon>
        <taxon>Chromatiaceae</taxon>
        <taxon>Thiobaca</taxon>
    </lineage>
</organism>
<protein>
    <recommendedName>
        <fullName evidence="5 6">Dephospho-CoA kinase</fullName>
        <ecNumber evidence="5 6">2.7.1.24</ecNumber>
    </recommendedName>
    <alternativeName>
        <fullName evidence="5">Dephosphocoenzyme A kinase</fullName>
    </alternativeName>
</protein>
<keyword evidence="5" id="KW-0963">Cytoplasm</keyword>
<evidence type="ECO:0000256" key="3">
    <source>
        <dbReference type="ARBA" id="ARBA00022840"/>
    </source>
</evidence>
<dbReference type="SUPFAM" id="SSF52540">
    <property type="entry name" value="P-loop containing nucleoside triphosphate hydrolases"/>
    <property type="match status" value="1"/>
</dbReference>
<keyword evidence="5 7" id="KW-0418">Kinase</keyword>
<dbReference type="InterPro" id="IPR001977">
    <property type="entry name" value="Depp_CoAkinase"/>
</dbReference>
<proteinExistence type="inferred from homology"/>
<dbReference type="PANTHER" id="PTHR10695">
    <property type="entry name" value="DEPHOSPHO-COA KINASE-RELATED"/>
    <property type="match status" value="1"/>
</dbReference>
<evidence type="ECO:0000313" key="7">
    <source>
        <dbReference type="EMBL" id="TCT22228.1"/>
    </source>
</evidence>
<dbReference type="PROSITE" id="PS51219">
    <property type="entry name" value="DPCK"/>
    <property type="match status" value="1"/>
</dbReference>
<gene>
    <name evidence="5" type="primary">coaE</name>
    <name evidence="7" type="ORF">EDC35_103327</name>
</gene>
<evidence type="ECO:0000313" key="8">
    <source>
        <dbReference type="Proteomes" id="UP000295717"/>
    </source>
</evidence>
<dbReference type="NCBIfam" id="TIGR00152">
    <property type="entry name" value="dephospho-CoA kinase"/>
    <property type="match status" value="1"/>
</dbReference>
<dbReference type="CDD" id="cd02022">
    <property type="entry name" value="DPCK"/>
    <property type="match status" value="1"/>
</dbReference>
<reference evidence="7 8" key="1">
    <citation type="submission" date="2019-03" db="EMBL/GenBank/DDBJ databases">
        <title>Genomic Encyclopedia of Type Strains, Phase IV (KMG-IV): sequencing the most valuable type-strain genomes for metagenomic binning, comparative biology and taxonomic classification.</title>
        <authorList>
            <person name="Goeker M."/>
        </authorList>
    </citation>
    <scope>NUCLEOTIDE SEQUENCE [LARGE SCALE GENOMIC DNA]</scope>
    <source>
        <strain evidence="7 8">DSM 13587</strain>
    </source>
</reference>
<comment type="function">
    <text evidence="5">Catalyzes the phosphorylation of the 3'-hydroxyl group of dephosphocoenzyme A to form coenzyme A.</text>
</comment>
<dbReference type="PANTHER" id="PTHR10695:SF46">
    <property type="entry name" value="BIFUNCTIONAL COENZYME A SYNTHASE-RELATED"/>
    <property type="match status" value="1"/>
</dbReference>
<evidence type="ECO:0000256" key="1">
    <source>
        <dbReference type="ARBA" id="ARBA00009018"/>
    </source>
</evidence>